<feature type="domain" description="Bacterial Ig-like" evidence="2">
    <location>
        <begin position="345"/>
        <end position="430"/>
    </location>
</feature>
<dbReference type="Proteomes" id="UP001500571">
    <property type="component" value="Unassembled WGS sequence"/>
</dbReference>
<dbReference type="InterPro" id="IPR013783">
    <property type="entry name" value="Ig-like_fold"/>
</dbReference>
<comment type="caution">
    <text evidence="3">The sequence shown here is derived from an EMBL/GenBank/DDBJ whole genome shotgun (WGS) entry which is preliminary data.</text>
</comment>
<dbReference type="Pfam" id="PF16640">
    <property type="entry name" value="Big_3_5"/>
    <property type="match status" value="3"/>
</dbReference>
<dbReference type="RefSeq" id="WP_344041615.1">
    <property type="nucleotide sequence ID" value="NZ_BAAAPB010000001.1"/>
</dbReference>
<evidence type="ECO:0000259" key="2">
    <source>
        <dbReference type="Pfam" id="PF16640"/>
    </source>
</evidence>
<dbReference type="InterPro" id="IPR032109">
    <property type="entry name" value="Big_3_5"/>
</dbReference>
<organism evidence="3 4">
    <name type="scientific">Nocardioides panacihumi</name>
    <dbReference type="NCBI Taxonomy" id="400774"/>
    <lineage>
        <taxon>Bacteria</taxon>
        <taxon>Bacillati</taxon>
        <taxon>Actinomycetota</taxon>
        <taxon>Actinomycetes</taxon>
        <taxon>Propionibacteriales</taxon>
        <taxon>Nocardioidaceae</taxon>
        <taxon>Nocardioides</taxon>
    </lineage>
</organism>
<keyword evidence="4" id="KW-1185">Reference proteome</keyword>
<dbReference type="Gene3D" id="2.60.40.10">
    <property type="entry name" value="Immunoglobulins"/>
    <property type="match status" value="3"/>
</dbReference>
<proteinExistence type="predicted"/>
<gene>
    <name evidence="3" type="ORF">GCM10009798_02640</name>
</gene>
<accession>A0ABN2Q948</accession>
<evidence type="ECO:0000313" key="3">
    <source>
        <dbReference type="EMBL" id="GAA1947081.1"/>
    </source>
</evidence>
<keyword evidence="1" id="KW-0732">Signal</keyword>
<feature type="chain" id="PRO_5045200874" description="Bacterial Ig-like domain-containing protein" evidence="1">
    <location>
        <begin position="25"/>
        <end position="524"/>
    </location>
</feature>
<reference evidence="3 4" key="1">
    <citation type="journal article" date="2019" name="Int. J. Syst. Evol. Microbiol.">
        <title>The Global Catalogue of Microorganisms (GCM) 10K type strain sequencing project: providing services to taxonomists for standard genome sequencing and annotation.</title>
        <authorList>
            <consortium name="The Broad Institute Genomics Platform"/>
            <consortium name="The Broad Institute Genome Sequencing Center for Infectious Disease"/>
            <person name="Wu L."/>
            <person name="Ma J."/>
        </authorList>
    </citation>
    <scope>NUCLEOTIDE SEQUENCE [LARGE SCALE GENOMIC DNA]</scope>
    <source>
        <strain evidence="3 4">JCM 15309</strain>
    </source>
</reference>
<feature type="domain" description="Bacterial Ig-like" evidence="2">
    <location>
        <begin position="450"/>
        <end position="516"/>
    </location>
</feature>
<sequence>MTRLMRHGIVLVLLSTLASAGLLAAPAGAAQCLDCGGGGDPGTPALSVTLSLGATPIYGQALHATVSTDKPEMDGGVSIAWERTGLSDVVVANGPEGDFDIATAPRFAPGQTYFLRASASKEDGSSGASARLAFSVDPITSALQFVNLTTMATGAFKVRVNATTATSVVPTGTITLSAGGGTLGIAALDAQGVASFTDIAPGTYSTVATYGGDGAFSAGTGSATLQVWPLPSGFETQLSTTSLTQGEPLSLHVAPVGGNAAHPPSGPWHLSAVPAAGGDRVVVAEGSSDGSPFDLDLTEWARTHVGSWTLGYVYDGNVWLNGSSNLSLAQLTVAKARMVTLAELSAPAVATRGTQVTARVTSTEPTGPVTGTVRLFGATTLLATGQLTADGTVRLTLPAALPTGRHTLHVEYAGSTDHLPSTSAPVSVDVRAATPVRTPATLGGTARVKARSVRLAIVVSGRSTPTGKVQIRDGKRLVATVSLSGGHGTVQLKRLTKGRHTLTATYLGSATLLGAQHRWTVRIR</sequence>
<protein>
    <recommendedName>
        <fullName evidence="2">Bacterial Ig-like domain-containing protein</fullName>
    </recommendedName>
</protein>
<evidence type="ECO:0000313" key="4">
    <source>
        <dbReference type="Proteomes" id="UP001500571"/>
    </source>
</evidence>
<feature type="domain" description="Bacterial Ig-like" evidence="2">
    <location>
        <begin position="155"/>
        <end position="227"/>
    </location>
</feature>
<name>A0ABN2Q948_9ACTN</name>
<dbReference type="EMBL" id="BAAAPB010000001">
    <property type="protein sequence ID" value="GAA1947081.1"/>
    <property type="molecule type" value="Genomic_DNA"/>
</dbReference>
<evidence type="ECO:0000256" key="1">
    <source>
        <dbReference type="SAM" id="SignalP"/>
    </source>
</evidence>
<feature type="signal peptide" evidence="1">
    <location>
        <begin position="1"/>
        <end position="24"/>
    </location>
</feature>